<dbReference type="Proteomes" id="UP000247409">
    <property type="component" value="Unassembled WGS sequence"/>
</dbReference>
<evidence type="ECO:0000313" key="2">
    <source>
        <dbReference type="EMBL" id="PXF49600.1"/>
    </source>
</evidence>
<gene>
    <name evidence="2" type="ORF">BWQ96_00670</name>
</gene>
<dbReference type="InterPro" id="IPR036034">
    <property type="entry name" value="PDZ_sf"/>
</dbReference>
<reference evidence="2 3" key="1">
    <citation type="journal article" date="2018" name="Mol. Biol. Evol.">
        <title>Analysis of the draft genome of the red seaweed Gracilariopsis chorda provides insights into genome size evolution in Rhodophyta.</title>
        <authorList>
            <person name="Lee J."/>
            <person name="Yang E.C."/>
            <person name="Graf L."/>
            <person name="Yang J.H."/>
            <person name="Qiu H."/>
            <person name="Zel Zion U."/>
            <person name="Chan C.X."/>
            <person name="Stephens T.G."/>
            <person name="Weber A.P.M."/>
            <person name="Boo G.H."/>
            <person name="Boo S.M."/>
            <person name="Kim K.M."/>
            <person name="Shin Y."/>
            <person name="Jung M."/>
            <person name="Lee S.J."/>
            <person name="Yim H.S."/>
            <person name="Lee J.H."/>
            <person name="Bhattacharya D."/>
            <person name="Yoon H.S."/>
        </authorList>
    </citation>
    <scope>NUCLEOTIDE SEQUENCE [LARGE SCALE GENOMIC DNA]</scope>
    <source>
        <strain evidence="2 3">SKKU-2015</strain>
        <tissue evidence="2">Whole body</tissue>
    </source>
</reference>
<evidence type="ECO:0000259" key="1">
    <source>
        <dbReference type="PROSITE" id="PS50106"/>
    </source>
</evidence>
<keyword evidence="3" id="KW-1185">Reference proteome</keyword>
<organism evidence="2 3">
    <name type="scientific">Gracilariopsis chorda</name>
    <dbReference type="NCBI Taxonomy" id="448386"/>
    <lineage>
        <taxon>Eukaryota</taxon>
        <taxon>Rhodophyta</taxon>
        <taxon>Florideophyceae</taxon>
        <taxon>Rhodymeniophycidae</taxon>
        <taxon>Gracilariales</taxon>
        <taxon>Gracilariaceae</taxon>
        <taxon>Gracilariopsis</taxon>
    </lineage>
</organism>
<dbReference type="AlphaFoldDB" id="A0A2V3J9U2"/>
<comment type="caution">
    <text evidence="2">The sequence shown here is derived from an EMBL/GenBank/DDBJ whole genome shotgun (WGS) entry which is preliminary data.</text>
</comment>
<accession>A0A2V3J9U2</accession>
<name>A0A2V3J9U2_9FLOR</name>
<proteinExistence type="predicted"/>
<dbReference type="OrthoDB" id="439127at2759"/>
<dbReference type="EMBL" id="NBIV01000004">
    <property type="protein sequence ID" value="PXF49600.1"/>
    <property type="molecule type" value="Genomic_DNA"/>
</dbReference>
<evidence type="ECO:0000313" key="3">
    <source>
        <dbReference type="Proteomes" id="UP000247409"/>
    </source>
</evidence>
<dbReference type="SUPFAM" id="SSF50156">
    <property type="entry name" value="PDZ domain-like"/>
    <property type="match status" value="1"/>
</dbReference>
<protein>
    <recommendedName>
        <fullName evidence="1">PDZ domain-containing protein</fullName>
    </recommendedName>
</protein>
<feature type="domain" description="PDZ" evidence="1">
    <location>
        <begin position="82"/>
        <end position="137"/>
    </location>
</feature>
<dbReference type="PROSITE" id="PS50106">
    <property type="entry name" value="PDZ"/>
    <property type="match status" value="1"/>
</dbReference>
<dbReference type="InterPro" id="IPR001478">
    <property type="entry name" value="PDZ"/>
</dbReference>
<sequence>MMGSPSSPLAFQVPLFGFPRKSIRAHDGHRTFQSHSVSLYLWRTPHAPRNRVVVSCTAPHVRTSDSPQGQESFPVHTKEGIQVVLPPNTELVSLPLPLGIFLDQTTDGLVFVDELEPDGNAAKLGQLVEGDVIQAVSLPFGNNLFPVPEVNGLQMIAEYMRSRDKEEHFFHMAVSRGNDVEALRARLPTEIDVDTADSAFELATKIQVEEYPIISPEGMKAEEEDFATRMKQLREYGFDMESVTEAYGENGTG</sequence>